<dbReference type="Gene3D" id="1.10.30.10">
    <property type="entry name" value="High mobility group box domain"/>
    <property type="match status" value="1"/>
</dbReference>
<comment type="caution">
    <text evidence="6">The sequence shown here is derived from an EMBL/GenBank/DDBJ whole genome shotgun (WGS) entry which is preliminary data.</text>
</comment>
<feature type="region of interest" description="Disordered" evidence="4">
    <location>
        <begin position="93"/>
        <end position="142"/>
    </location>
</feature>
<dbReference type="GO" id="GO:0010468">
    <property type="term" value="P:regulation of gene expression"/>
    <property type="evidence" value="ECO:0007669"/>
    <property type="project" value="TreeGrafter"/>
</dbReference>
<proteinExistence type="predicted"/>
<dbReference type="InterPro" id="IPR009071">
    <property type="entry name" value="HMG_box_dom"/>
</dbReference>
<dbReference type="SMART" id="SM00398">
    <property type="entry name" value="HMG"/>
    <property type="match status" value="1"/>
</dbReference>
<dbReference type="Proteomes" id="UP000236290">
    <property type="component" value="Unassembled WGS sequence"/>
</dbReference>
<evidence type="ECO:0000313" key="7">
    <source>
        <dbReference type="Proteomes" id="UP000236290"/>
    </source>
</evidence>
<dbReference type="Gene3D" id="1.10.150.50">
    <property type="entry name" value="Transcription Factor, Ets-1"/>
    <property type="match status" value="1"/>
</dbReference>
<dbReference type="PANTHER" id="PTHR46040">
    <property type="entry name" value="HIGH MOBILITY GROUP PROTEIN 2"/>
    <property type="match status" value="1"/>
</dbReference>
<dbReference type="PROSITE" id="PS50118">
    <property type="entry name" value="HMG_BOX_2"/>
    <property type="match status" value="1"/>
</dbReference>
<gene>
    <name evidence="6" type="ORF">THARTR1_05601</name>
</gene>
<dbReference type="Pfam" id="PF00505">
    <property type="entry name" value="HMG_box"/>
    <property type="match status" value="1"/>
</dbReference>
<dbReference type="InterPro" id="IPR013761">
    <property type="entry name" value="SAM/pointed_sf"/>
</dbReference>
<dbReference type="GO" id="GO:0005634">
    <property type="term" value="C:nucleus"/>
    <property type="evidence" value="ECO:0007669"/>
    <property type="project" value="UniProtKB-UniRule"/>
</dbReference>
<organism evidence="6 7">
    <name type="scientific">Trichoderma harzianum</name>
    <name type="common">Hypocrea lixii</name>
    <dbReference type="NCBI Taxonomy" id="5544"/>
    <lineage>
        <taxon>Eukaryota</taxon>
        <taxon>Fungi</taxon>
        <taxon>Dikarya</taxon>
        <taxon>Ascomycota</taxon>
        <taxon>Pezizomycotina</taxon>
        <taxon>Sordariomycetes</taxon>
        <taxon>Hypocreomycetidae</taxon>
        <taxon>Hypocreales</taxon>
        <taxon>Hypocreaceae</taxon>
        <taxon>Trichoderma</taxon>
    </lineage>
</organism>
<dbReference type="InterPro" id="IPR001660">
    <property type="entry name" value="SAM"/>
</dbReference>
<name>A0A2K0U9E6_TRIHA</name>
<keyword evidence="1 3" id="KW-0238">DNA-binding</keyword>
<protein>
    <recommendedName>
        <fullName evidence="5">HMG box domain-containing protein</fullName>
    </recommendedName>
</protein>
<evidence type="ECO:0000256" key="2">
    <source>
        <dbReference type="ARBA" id="ARBA00023242"/>
    </source>
</evidence>
<keyword evidence="2 3" id="KW-0539">Nucleus</keyword>
<feature type="domain" description="HMG box" evidence="5">
    <location>
        <begin position="141"/>
        <end position="208"/>
    </location>
</feature>
<evidence type="ECO:0000256" key="4">
    <source>
        <dbReference type="SAM" id="MobiDB-lite"/>
    </source>
</evidence>
<dbReference type="AlphaFoldDB" id="A0A2K0U9E6"/>
<evidence type="ECO:0000313" key="6">
    <source>
        <dbReference type="EMBL" id="PNP54394.1"/>
    </source>
</evidence>
<dbReference type="PANTHER" id="PTHR46040:SF3">
    <property type="entry name" value="HIGH MOBILITY GROUP PROTEIN 2"/>
    <property type="match status" value="1"/>
</dbReference>
<evidence type="ECO:0000259" key="5">
    <source>
        <dbReference type="PROSITE" id="PS50118"/>
    </source>
</evidence>
<evidence type="ECO:0000256" key="3">
    <source>
        <dbReference type="PROSITE-ProRule" id="PRU00267"/>
    </source>
</evidence>
<dbReference type="GO" id="GO:0003677">
    <property type="term" value="F:DNA binding"/>
    <property type="evidence" value="ECO:0007669"/>
    <property type="project" value="UniProtKB-UniRule"/>
</dbReference>
<dbReference type="OrthoDB" id="1919336at2759"/>
<dbReference type="EMBL" id="MTYI01000063">
    <property type="protein sequence ID" value="PNP54394.1"/>
    <property type="molecule type" value="Genomic_DNA"/>
</dbReference>
<dbReference type="SUPFAM" id="SSF47769">
    <property type="entry name" value="SAM/Pointed domain"/>
    <property type="match status" value="1"/>
</dbReference>
<dbReference type="SUPFAM" id="SSF47095">
    <property type="entry name" value="HMG-box"/>
    <property type="match status" value="1"/>
</dbReference>
<reference evidence="6 7" key="1">
    <citation type="submission" date="2017-02" db="EMBL/GenBank/DDBJ databases">
        <title>Genomes of Trichoderma spp. with biocontrol activity.</title>
        <authorList>
            <person name="Gardiner D."/>
            <person name="Kazan K."/>
            <person name="Vos C."/>
            <person name="Harvey P."/>
        </authorList>
    </citation>
    <scope>NUCLEOTIDE SEQUENCE [LARGE SCALE GENOMIC DNA]</scope>
    <source>
        <strain evidence="6 7">Tr1</strain>
    </source>
</reference>
<accession>A0A2K0U9E6</accession>
<dbReference type="InterPro" id="IPR051965">
    <property type="entry name" value="ChromReg_NeuronalGeneExpr"/>
</dbReference>
<feature type="DNA-binding region" description="HMG box" evidence="3">
    <location>
        <begin position="141"/>
        <end position="208"/>
    </location>
</feature>
<evidence type="ECO:0000256" key="1">
    <source>
        <dbReference type="ARBA" id="ARBA00023125"/>
    </source>
</evidence>
<dbReference type="Pfam" id="PF00536">
    <property type="entry name" value="SAM_1"/>
    <property type="match status" value="1"/>
</dbReference>
<sequence>MQPGRMSQELEAIFRELGIAQYLDTFVEQGFDTWETILDIQESDLDALGVKLGHRRVCITTIARKQQDIANRTHSQRLQRRIANARGIDPSISLSSIKSTSEESKHDGAHKKREPPNHGGDSIIVPKRKYRRHPKPDENAPERPMSAYVLFSNKLRENLKGDRSLSFTEIAKLVGENWQSLPLAEREIYEGQARASKERFYREMAIYKETPEYRKYLEYLEEFNEKQAKPNQGMYMLLEASSATRTPNEQDWREMNFCTGVVVLEVAPWAAA</sequence>
<dbReference type="InterPro" id="IPR036910">
    <property type="entry name" value="HMG_box_dom_sf"/>
</dbReference>